<comment type="similarity">
    <text evidence="8">Belongs to the KAE1 / TsaD family.</text>
</comment>
<evidence type="ECO:0000256" key="8">
    <source>
        <dbReference type="HAMAP-Rule" id="MF_01445"/>
    </source>
</evidence>
<keyword evidence="6 8" id="KW-0012">Acyltransferase</keyword>
<evidence type="ECO:0000256" key="2">
    <source>
        <dbReference type="ARBA" id="ARBA00022679"/>
    </source>
</evidence>
<dbReference type="Proteomes" id="UP000285655">
    <property type="component" value="Unassembled WGS sequence"/>
</dbReference>
<dbReference type="Pfam" id="PF00814">
    <property type="entry name" value="TsaD"/>
    <property type="match status" value="2"/>
</dbReference>
<gene>
    <name evidence="8 10" type="primary">tsaD</name>
    <name evidence="10" type="ORF">C4544_00340</name>
</gene>
<comment type="catalytic activity">
    <reaction evidence="7 8">
        <text>L-threonylcarbamoyladenylate + adenosine(37) in tRNA = N(6)-L-threonylcarbamoyladenosine(37) in tRNA + AMP + H(+)</text>
        <dbReference type="Rhea" id="RHEA:37059"/>
        <dbReference type="Rhea" id="RHEA-COMP:10162"/>
        <dbReference type="Rhea" id="RHEA-COMP:10163"/>
        <dbReference type="ChEBI" id="CHEBI:15378"/>
        <dbReference type="ChEBI" id="CHEBI:73682"/>
        <dbReference type="ChEBI" id="CHEBI:74411"/>
        <dbReference type="ChEBI" id="CHEBI:74418"/>
        <dbReference type="ChEBI" id="CHEBI:456215"/>
        <dbReference type="EC" id="2.3.1.234"/>
    </reaction>
</comment>
<evidence type="ECO:0000256" key="6">
    <source>
        <dbReference type="ARBA" id="ARBA00023315"/>
    </source>
</evidence>
<evidence type="ECO:0000256" key="4">
    <source>
        <dbReference type="ARBA" id="ARBA00022723"/>
    </source>
</evidence>
<name>A0A419DGR2_9BACT</name>
<accession>A0A419DGR2</accession>
<dbReference type="FunFam" id="3.30.420.40:FF:000040">
    <property type="entry name" value="tRNA N6-adenosine threonylcarbamoyltransferase"/>
    <property type="match status" value="1"/>
</dbReference>
<evidence type="ECO:0000313" key="10">
    <source>
        <dbReference type="EMBL" id="RJO62282.1"/>
    </source>
</evidence>
<keyword evidence="1 8" id="KW-0963">Cytoplasm</keyword>
<keyword evidence="4 8" id="KW-0479">Metal-binding</keyword>
<dbReference type="PANTHER" id="PTHR11735:SF6">
    <property type="entry name" value="TRNA N6-ADENOSINE THREONYLCARBAMOYLTRANSFERASE, MITOCHONDRIAL"/>
    <property type="match status" value="1"/>
</dbReference>
<feature type="binding site" evidence="8">
    <location>
        <position position="201"/>
    </location>
    <ligand>
        <name>substrate</name>
    </ligand>
</feature>
<feature type="binding site" evidence="8">
    <location>
        <begin position="168"/>
        <end position="172"/>
    </location>
    <ligand>
        <name>substrate</name>
    </ligand>
</feature>
<feature type="binding site" evidence="8">
    <location>
        <position position="321"/>
    </location>
    <ligand>
        <name>substrate</name>
    </ligand>
</feature>
<feature type="domain" description="Gcp-like" evidence="9">
    <location>
        <begin position="157"/>
        <end position="355"/>
    </location>
</feature>
<comment type="caution">
    <text evidence="10">The sequence shown here is derived from an EMBL/GenBank/DDBJ whole genome shotgun (WGS) entry which is preliminary data.</text>
</comment>
<comment type="subcellular location">
    <subcellularLocation>
        <location evidence="8">Cytoplasm</location>
    </subcellularLocation>
</comment>
<keyword evidence="5 8" id="KW-0408">Iron</keyword>
<dbReference type="GO" id="GO:0061711">
    <property type="term" value="F:tRNA N(6)-L-threonylcarbamoyladenine synthase activity"/>
    <property type="evidence" value="ECO:0007669"/>
    <property type="project" value="UniProtKB-EC"/>
</dbReference>
<dbReference type="Gene3D" id="3.30.420.40">
    <property type="match status" value="2"/>
</dbReference>
<dbReference type="InterPro" id="IPR043129">
    <property type="entry name" value="ATPase_NBD"/>
</dbReference>
<dbReference type="AlphaFoldDB" id="A0A419DGR2"/>
<dbReference type="PRINTS" id="PR00789">
    <property type="entry name" value="OSIALOPTASE"/>
</dbReference>
<feature type="binding site" evidence="8">
    <location>
        <position position="111"/>
    </location>
    <ligand>
        <name>Fe cation</name>
        <dbReference type="ChEBI" id="CHEBI:24875"/>
    </ligand>
</feature>
<feature type="binding site" evidence="8">
    <location>
        <position position="115"/>
    </location>
    <ligand>
        <name>Fe cation</name>
        <dbReference type="ChEBI" id="CHEBI:24875"/>
    </ligand>
</feature>
<keyword evidence="2 8" id="KW-0808">Transferase</keyword>
<dbReference type="EMBL" id="QZJW01000002">
    <property type="protein sequence ID" value="RJO62282.1"/>
    <property type="molecule type" value="Genomic_DNA"/>
</dbReference>
<evidence type="ECO:0000313" key="11">
    <source>
        <dbReference type="Proteomes" id="UP000285655"/>
    </source>
</evidence>
<dbReference type="SUPFAM" id="SSF53067">
    <property type="entry name" value="Actin-like ATPase domain"/>
    <property type="match status" value="2"/>
</dbReference>
<comment type="cofactor">
    <cofactor evidence="8">
        <name>Fe(2+)</name>
        <dbReference type="ChEBI" id="CHEBI:29033"/>
    </cofactor>
    <text evidence="8">Binds 1 Fe(2+) ion per subunit.</text>
</comment>
<sequence>MNILAIESSCDETAAAVVKNGREVLSNVVASQIDLHAKYGGVVPEVAARAHVQAIIPVIEEALSESNLGWNQIDAIAVTQGPGLVGSLIVGTETARTLAILKNKPLIAVNHLEGHVYANWLVGEISNFQFPISNQGLDSGQARMTEKKSAEYPIPNTAEPTFPAICLLVSGGHTMLIEVENHYKFKIVGQTRDDAAGEAFDKVAALLALPYPGGPNISKLAEKGDPNKHKFPIIDLTPEPKRNADGFLEYPSPSLDFSLSGLKTAVLNVVKQSKSLINAEKSNIAASFQKTLVDTLVQNSQRAIEKYKPASFVLSGGVAANEELRKKLQKMCKELNVEFHMPNLAYCTDNAVMIGAAAYYKQKENDFTEPRGLAPNPNLKLS</sequence>
<dbReference type="PANTHER" id="PTHR11735">
    <property type="entry name" value="TRNA N6-ADENOSINE THREONYLCARBAMOYLTRANSFERASE"/>
    <property type="match status" value="1"/>
</dbReference>
<keyword evidence="3 8" id="KW-0819">tRNA processing</keyword>
<dbReference type="InterPro" id="IPR017861">
    <property type="entry name" value="KAE1/TsaD"/>
</dbReference>
<dbReference type="EC" id="2.3.1.234" evidence="8"/>
<evidence type="ECO:0000256" key="5">
    <source>
        <dbReference type="ARBA" id="ARBA00023004"/>
    </source>
</evidence>
<dbReference type="GO" id="GO:0005737">
    <property type="term" value="C:cytoplasm"/>
    <property type="evidence" value="ECO:0007669"/>
    <property type="project" value="UniProtKB-SubCell"/>
</dbReference>
<reference evidence="10 11" key="1">
    <citation type="journal article" date="2017" name="ISME J.">
        <title>Energy and carbon metabolisms in a deep terrestrial subsurface fluid microbial community.</title>
        <authorList>
            <person name="Momper L."/>
            <person name="Jungbluth S.P."/>
            <person name="Lee M.D."/>
            <person name="Amend J.P."/>
        </authorList>
    </citation>
    <scope>NUCLEOTIDE SEQUENCE [LARGE SCALE GENOMIC DNA]</scope>
    <source>
        <strain evidence="10">SURF_29</strain>
    </source>
</reference>
<comment type="function">
    <text evidence="8">Required for the formation of a threonylcarbamoyl group on adenosine at position 37 (t(6)A37) in tRNAs that read codons beginning with adenine. Is involved in the transfer of the threonylcarbamoyl moiety of threonylcarbamoyl-AMP (TC-AMP) to the N6 group of A37, together with TsaE and TsaB. TsaD likely plays a direct catalytic role in this reaction.</text>
</comment>
<dbReference type="GO" id="GO:0005506">
    <property type="term" value="F:iron ion binding"/>
    <property type="evidence" value="ECO:0007669"/>
    <property type="project" value="UniProtKB-UniRule"/>
</dbReference>
<evidence type="ECO:0000256" key="1">
    <source>
        <dbReference type="ARBA" id="ARBA00022490"/>
    </source>
</evidence>
<comment type="caution">
    <text evidence="8">Lacks conserved residue(s) required for the propagation of feature annotation.</text>
</comment>
<dbReference type="InterPro" id="IPR022450">
    <property type="entry name" value="TsaD"/>
</dbReference>
<dbReference type="CDD" id="cd24133">
    <property type="entry name" value="ASKHA_NBD_TsaD_bac"/>
    <property type="match status" value="1"/>
</dbReference>
<evidence type="ECO:0000256" key="3">
    <source>
        <dbReference type="ARBA" id="ARBA00022694"/>
    </source>
</evidence>
<proteinExistence type="inferred from homology"/>
<dbReference type="FunFam" id="3.30.420.40:FF:000012">
    <property type="entry name" value="tRNA N6-adenosine threonylcarbamoyltransferase"/>
    <property type="match status" value="1"/>
</dbReference>
<dbReference type="GO" id="GO:0002949">
    <property type="term" value="P:tRNA threonylcarbamoyladenosine modification"/>
    <property type="evidence" value="ECO:0007669"/>
    <property type="project" value="UniProtKB-UniRule"/>
</dbReference>
<dbReference type="InterPro" id="IPR000905">
    <property type="entry name" value="Gcp-like_dom"/>
</dbReference>
<feature type="domain" description="Gcp-like" evidence="9">
    <location>
        <begin position="23"/>
        <end position="131"/>
    </location>
</feature>
<organism evidence="10 11">
    <name type="scientific">candidate division WS5 bacterium</name>
    <dbReference type="NCBI Taxonomy" id="2093353"/>
    <lineage>
        <taxon>Bacteria</taxon>
        <taxon>candidate division WS5</taxon>
    </lineage>
</organism>
<protein>
    <recommendedName>
        <fullName evidence="8">tRNA N6-adenosine threonylcarbamoyltransferase</fullName>
        <ecNumber evidence="8">2.3.1.234</ecNumber>
    </recommendedName>
    <alternativeName>
        <fullName evidence="8">N6-L-threonylcarbamoyladenine synthase</fullName>
        <shortName evidence="8">t(6)A synthase</shortName>
    </alternativeName>
    <alternativeName>
        <fullName evidence="8">t(6)A37 threonylcarbamoyladenosine biosynthesis protein TsaD</fullName>
    </alternativeName>
    <alternativeName>
        <fullName evidence="8">tRNA threonylcarbamoyladenosine biosynthesis protein TsaD</fullName>
    </alternativeName>
</protein>
<feature type="binding site" evidence="8">
    <location>
        <position position="349"/>
    </location>
    <ligand>
        <name>Fe cation</name>
        <dbReference type="ChEBI" id="CHEBI:24875"/>
    </ligand>
</feature>
<feature type="binding site" evidence="8">
    <location>
        <position position="214"/>
    </location>
    <ligand>
        <name>substrate</name>
    </ligand>
</feature>
<evidence type="ECO:0000256" key="7">
    <source>
        <dbReference type="ARBA" id="ARBA00048117"/>
    </source>
</evidence>
<dbReference type="HAMAP" id="MF_01445">
    <property type="entry name" value="TsaD"/>
    <property type="match status" value="1"/>
</dbReference>
<evidence type="ECO:0000259" key="9">
    <source>
        <dbReference type="Pfam" id="PF00814"/>
    </source>
</evidence>